<sequence length="165" mass="18400">MAIAPLLSPAINPPFSHHLLFHRLQRCVLVRLSCPRAIQPRPRCLARRFLNRRSGHLRLTLSEAQVSTRPQWDTAQDRWGILHLATKDPGVGAVKTSVLKTVGGSSIWRLKTWGGSREDPVGDCSRPRWETAQALGGRTAQNLSGTAQDHWGILLEALGREPRRP</sequence>
<dbReference type="Proteomes" id="UP001221757">
    <property type="component" value="Unassembled WGS sequence"/>
</dbReference>
<evidence type="ECO:0000313" key="2">
    <source>
        <dbReference type="Proteomes" id="UP001221757"/>
    </source>
</evidence>
<evidence type="ECO:0000313" key="1">
    <source>
        <dbReference type="EMBL" id="KAJ7673554.1"/>
    </source>
</evidence>
<keyword evidence="2" id="KW-1185">Reference proteome</keyword>
<protein>
    <submittedName>
        <fullName evidence="1">Uncharacterized protein</fullName>
    </submittedName>
</protein>
<gene>
    <name evidence="1" type="ORF">B0H17DRAFT_1183216</name>
</gene>
<comment type="caution">
    <text evidence="1">The sequence shown here is derived from an EMBL/GenBank/DDBJ whole genome shotgun (WGS) entry which is preliminary data.</text>
</comment>
<dbReference type="EMBL" id="JARKIE010000161">
    <property type="protein sequence ID" value="KAJ7673554.1"/>
    <property type="molecule type" value="Genomic_DNA"/>
</dbReference>
<proteinExistence type="predicted"/>
<accession>A0AAD7GBI9</accession>
<organism evidence="1 2">
    <name type="scientific">Mycena rosella</name>
    <name type="common">Pink bonnet</name>
    <name type="synonym">Agaricus rosellus</name>
    <dbReference type="NCBI Taxonomy" id="1033263"/>
    <lineage>
        <taxon>Eukaryota</taxon>
        <taxon>Fungi</taxon>
        <taxon>Dikarya</taxon>
        <taxon>Basidiomycota</taxon>
        <taxon>Agaricomycotina</taxon>
        <taxon>Agaricomycetes</taxon>
        <taxon>Agaricomycetidae</taxon>
        <taxon>Agaricales</taxon>
        <taxon>Marasmiineae</taxon>
        <taxon>Mycenaceae</taxon>
        <taxon>Mycena</taxon>
    </lineage>
</organism>
<reference evidence="1" key="1">
    <citation type="submission" date="2023-03" db="EMBL/GenBank/DDBJ databases">
        <title>Massive genome expansion in bonnet fungi (Mycena s.s.) driven by repeated elements and novel gene families across ecological guilds.</title>
        <authorList>
            <consortium name="Lawrence Berkeley National Laboratory"/>
            <person name="Harder C.B."/>
            <person name="Miyauchi S."/>
            <person name="Viragh M."/>
            <person name="Kuo A."/>
            <person name="Thoen E."/>
            <person name="Andreopoulos B."/>
            <person name="Lu D."/>
            <person name="Skrede I."/>
            <person name="Drula E."/>
            <person name="Henrissat B."/>
            <person name="Morin E."/>
            <person name="Kohler A."/>
            <person name="Barry K."/>
            <person name="LaButti K."/>
            <person name="Morin E."/>
            <person name="Salamov A."/>
            <person name="Lipzen A."/>
            <person name="Mereny Z."/>
            <person name="Hegedus B."/>
            <person name="Baldrian P."/>
            <person name="Stursova M."/>
            <person name="Weitz H."/>
            <person name="Taylor A."/>
            <person name="Grigoriev I.V."/>
            <person name="Nagy L.G."/>
            <person name="Martin F."/>
            <person name="Kauserud H."/>
        </authorList>
    </citation>
    <scope>NUCLEOTIDE SEQUENCE</scope>
    <source>
        <strain evidence="1">CBHHK067</strain>
    </source>
</reference>
<dbReference type="AlphaFoldDB" id="A0AAD7GBI9"/>
<name>A0AAD7GBI9_MYCRO</name>